<comment type="similarity">
    <text evidence="2">Belongs to the CND2 H2 (condensin-2 subunit 2) family.</text>
</comment>
<feature type="compositionally biased region" description="Acidic residues" evidence="7">
    <location>
        <begin position="315"/>
        <end position="324"/>
    </location>
</feature>
<evidence type="ECO:0000256" key="7">
    <source>
        <dbReference type="SAM" id="MobiDB-lite"/>
    </source>
</evidence>
<feature type="compositionally biased region" description="Polar residues" evidence="7">
    <location>
        <begin position="246"/>
        <end position="259"/>
    </location>
</feature>
<feature type="region of interest" description="Disordered" evidence="7">
    <location>
        <begin position="1"/>
        <end position="21"/>
    </location>
</feature>
<sequence>MRDDSREDSDGGEGSGGGRFHILQPLRDPQSNWAVDVAKHLEEYLLKICSGEVSGDDDGGLSVNFAEAALLLQGSVQVYSRKVEYLYSLVLHALEFISQNRSSDVYATGKWLNKLAKSSRECFVQPDGSNSTAVPDEENEPFLDLDDVPVEAKNCLDAERSKDLNLNQFVKPPANLVVLEGDCLDATGEVGELESYLLALHDMYRDFILLDPCDVGSIQVFLNEGQTHSSNISRKESSLKSKSRKTFAQSPTRQSTGRISKSAHKEKENVNINGTENYPNLNLNDDDIWPDAAFPSIFHENDNHEDGTNVGYGDFMDDSDDDDDPLKPLNPHEPGNLRVKPYQKVKIRLRQRISSTKSASFASQFPVAKLHGTLSSEFMEVWEAQVHASERKKSSAMKKKRLGEPQSPTLYEKLRQSLVLDNKESANDFGSFGDDGVDDRFDGDDVPDFDMPDNSFMDVEPPVDHEMNQDDAVGQNGDDILHDNAESHENLEDLCRSHLDALLASIAETQKQTELAARVSSWKQQTENALREQVLLNLDSRPPFDIHEYGDRILNAVSQEAENKCKMSFADVVRGQEKHDVARTFSALLQLVNNRDVDLGRKEPCGDSVCYTAVNPFHVQLINPDKKKQKEVKFSSSKKRLKSPSARDHIQSGKNKPRGENGASVIQSCAGFNSSLNLQRSNGRYSVRLDKVSAVRCTPEGKRRRRSSLIGPVDLPL</sequence>
<dbReference type="PANTHER" id="PTHR14324">
    <property type="entry name" value="CONDENSIN-2 COMPLEX SUBUNIT H2"/>
    <property type="match status" value="1"/>
</dbReference>
<comment type="subcellular location">
    <subcellularLocation>
        <location evidence="1">Nucleus</location>
    </subcellularLocation>
</comment>
<evidence type="ECO:0000256" key="2">
    <source>
        <dbReference type="ARBA" id="ARBA00007844"/>
    </source>
</evidence>
<dbReference type="AlphaFoldDB" id="A0AAP0E7Q4"/>
<dbReference type="PANTHER" id="PTHR14324:SF3">
    <property type="entry name" value="CONDENSIN-2 COMPLEX SUBUNIT H2"/>
    <property type="match status" value="1"/>
</dbReference>
<evidence type="ECO:0000259" key="9">
    <source>
        <dbReference type="Pfam" id="PF16858"/>
    </source>
</evidence>
<dbReference type="GO" id="GO:0051306">
    <property type="term" value="P:mitotic sister chromatid separation"/>
    <property type="evidence" value="ECO:0007669"/>
    <property type="project" value="TreeGrafter"/>
</dbReference>
<evidence type="ECO:0000313" key="12">
    <source>
        <dbReference type="Proteomes" id="UP001420932"/>
    </source>
</evidence>
<dbReference type="InterPro" id="IPR023093">
    <property type="entry name" value="ScpA-like_C"/>
</dbReference>
<dbReference type="GO" id="GO:0005634">
    <property type="term" value="C:nucleus"/>
    <property type="evidence" value="ECO:0007669"/>
    <property type="project" value="UniProtKB-SubCell"/>
</dbReference>
<dbReference type="InterPro" id="IPR031739">
    <property type="entry name" value="Ncaph2"/>
</dbReference>
<evidence type="ECO:0000256" key="5">
    <source>
        <dbReference type="ARBA" id="ARBA00023242"/>
    </source>
</evidence>
<feature type="region of interest" description="Disordered" evidence="7">
    <location>
        <begin position="299"/>
        <end position="337"/>
    </location>
</feature>
<evidence type="ECO:0000256" key="3">
    <source>
        <dbReference type="ARBA" id="ARBA00016903"/>
    </source>
</evidence>
<accession>A0AAP0E7Q4</accession>
<organism evidence="11 12">
    <name type="scientific">Stephania yunnanensis</name>
    <dbReference type="NCBI Taxonomy" id="152371"/>
    <lineage>
        <taxon>Eukaryota</taxon>
        <taxon>Viridiplantae</taxon>
        <taxon>Streptophyta</taxon>
        <taxon>Embryophyta</taxon>
        <taxon>Tracheophyta</taxon>
        <taxon>Spermatophyta</taxon>
        <taxon>Magnoliopsida</taxon>
        <taxon>Ranunculales</taxon>
        <taxon>Menispermaceae</taxon>
        <taxon>Menispermoideae</taxon>
        <taxon>Cissampelideae</taxon>
        <taxon>Stephania</taxon>
    </lineage>
</organism>
<keyword evidence="4" id="KW-0226">DNA condensation</keyword>
<evidence type="ECO:0000256" key="6">
    <source>
        <dbReference type="ARBA" id="ARBA00030479"/>
    </source>
</evidence>
<comment type="caution">
    <text evidence="11">The sequence shown here is derived from an EMBL/GenBank/DDBJ whole genome shotgun (WGS) entry which is preliminary data.</text>
</comment>
<name>A0AAP0E7Q4_9MAGN</name>
<feature type="domain" description="Condensin II complex subunit H2 middle" evidence="10">
    <location>
        <begin position="171"/>
        <end position="323"/>
    </location>
</feature>
<dbReference type="Pfam" id="PF16869">
    <property type="entry name" value="CNDH2_M"/>
    <property type="match status" value="1"/>
</dbReference>
<dbReference type="Proteomes" id="UP001420932">
    <property type="component" value="Unassembled WGS sequence"/>
</dbReference>
<evidence type="ECO:0000259" key="8">
    <source>
        <dbReference type="Pfam" id="PF06278"/>
    </source>
</evidence>
<feature type="domain" description="Condensin II complex subunit H2 N-terminal" evidence="8">
    <location>
        <begin position="19"/>
        <end position="148"/>
    </location>
</feature>
<dbReference type="Gene3D" id="1.10.10.580">
    <property type="entry name" value="Structural maintenance of chromosome 1. Chain E"/>
    <property type="match status" value="1"/>
</dbReference>
<dbReference type="Pfam" id="PF06278">
    <property type="entry name" value="CNDH2_N"/>
    <property type="match status" value="1"/>
</dbReference>
<feature type="domain" description="Condensin-2 complex subunit H2 C-terminal" evidence="9">
    <location>
        <begin position="491"/>
        <end position="629"/>
    </location>
</feature>
<evidence type="ECO:0000313" key="11">
    <source>
        <dbReference type="EMBL" id="KAK9086377.1"/>
    </source>
</evidence>
<proteinExistence type="inferred from homology"/>
<dbReference type="InterPro" id="IPR009378">
    <property type="entry name" value="H2_N"/>
</dbReference>
<protein>
    <recommendedName>
        <fullName evidence="3">Condensin-2 complex subunit H2</fullName>
    </recommendedName>
    <alternativeName>
        <fullName evidence="6">Non-SMC condensin II complex subunit H2</fullName>
    </alternativeName>
</protein>
<gene>
    <name evidence="11" type="ORF">Syun_028771</name>
</gene>
<dbReference type="InterPro" id="IPR031737">
    <property type="entry name" value="CNDH2_C"/>
</dbReference>
<dbReference type="Pfam" id="PF16858">
    <property type="entry name" value="CNDH2_C"/>
    <property type="match status" value="1"/>
</dbReference>
<dbReference type="GO" id="GO:0003682">
    <property type="term" value="F:chromatin binding"/>
    <property type="evidence" value="ECO:0007669"/>
    <property type="project" value="TreeGrafter"/>
</dbReference>
<dbReference type="GO" id="GO:0000796">
    <property type="term" value="C:condensin complex"/>
    <property type="evidence" value="ECO:0007669"/>
    <property type="project" value="TreeGrafter"/>
</dbReference>
<dbReference type="InterPro" id="IPR031719">
    <property type="entry name" value="H2_M"/>
</dbReference>
<feature type="region of interest" description="Disordered" evidence="7">
    <location>
        <begin position="227"/>
        <end position="281"/>
    </location>
</feature>
<dbReference type="EMBL" id="JBBNAF010000013">
    <property type="protein sequence ID" value="KAK9086377.1"/>
    <property type="molecule type" value="Genomic_DNA"/>
</dbReference>
<feature type="region of interest" description="Disordered" evidence="7">
    <location>
        <begin position="628"/>
        <end position="664"/>
    </location>
</feature>
<feature type="region of interest" description="Disordered" evidence="7">
    <location>
        <begin position="696"/>
        <end position="717"/>
    </location>
</feature>
<evidence type="ECO:0000256" key="1">
    <source>
        <dbReference type="ARBA" id="ARBA00004123"/>
    </source>
</evidence>
<dbReference type="GO" id="GO:0010032">
    <property type="term" value="P:meiotic chromosome condensation"/>
    <property type="evidence" value="ECO:0007669"/>
    <property type="project" value="TreeGrafter"/>
</dbReference>
<evidence type="ECO:0000259" key="10">
    <source>
        <dbReference type="Pfam" id="PF16869"/>
    </source>
</evidence>
<keyword evidence="12" id="KW-1185">Reference proteome</keyword>
<keyword evidence="5" id="KW-0539">Nucleus</keyword>
<reference evidence="11 12" key="1">
    <citation type="submission" date="2024-01" db="EMBL/GenBank/DDBJ databases">
        <title>Genome assemblies of Stephania.</title>
        <authorList>
            <person name="Yang L."/>
        </authorList>
    </citation>
    <scope>NUCLEOTIDE SEQUENCE [LARGE SCALE GENOMIC DNA]</scope>
    <source>
        <strain evidence="11">YNDBR</strain>
        <tissue evidence="11">Leaf</tissue>
    </source>
</reference>
<feature type="compositionally biased region" description="Polar residues" evidence="7">
    <location>
        <begin position="270"/>
        <end position="281"/>
    </location>
</feature>
<evidence type="ECO:0000256" key="4">
    <source>
        <dbReference type="ARBA" id="ARBA00023067"/>
    </source>
</evidence>